<accession>A0A261VY39</accession>
<dbReference type="AlphaFoldDB" id="A0A261VY39"/>
<dbReference type="GO" id="GO:0003677">
    <property type="term" value="F:DNA binding"/>
    <property type="evidence" value="ECO:0007669"/>
    <property type="project" value="UniProtKB-UniRule"/>
</dbReference>
<organism evidence="7 8">
    <name type="scientific">Bordetella genomosp. 2</name>
    <dbReference type="NCBI Taxonomy" id="1983456"/>
    <lineage>
        <taxon>Bacteria</taxon>
        <taxon>Pseudomonadati</taxon>
        <taxon>Pseudomonadota</taxon>
        <taxon>Betaproteobacteria</taxon>
        <taxon>Burkholderiales</taxon>
        <taxon>Alcaligenaceae</taxon>
        <taxon>Bordetella</taxon>
    </lineage>
</organism>
<keyword evidence="3 5" id="KW-0238">DNA-binding</keyword>
<dbReference type="PANTHER" id="PTHR47506">
    <property type="entry name" value="TRANSCRIPTIONAL REGULATORY PROTEIN"/>
    <property type="match status" value="1"/>
</dbReference>
<dbReference type="PROSITE" id="PS50977">
    <property type="entry name" value="HTH_TETR_2"/>
    <property type="match status" value="1"/>
</dbReference>
<dbReference type="Proteomes" id="UP000215633">
    <property type="component" value="Unassembled WGS sequence"/>
</dbReference>
<dbReference type="Pfam" id="PF00440">
    <property type="entry name" value="TetR_N"/>
    <property type="match status" value="1"/>
</dbReference>
<name>A0A261VY39_9BORD</name>
<evidence type="ECO:0000313" key="7">
    <source>
        <dbReference type="EMBL" id="OZI79026.1"/>
    </source>
</evidence>
<keyword evidence="1" id="KW-0678">Repressor</keyword>
<reference evidence="8" key="1">
    <citation type="submission" date="2017-05" db="EMBL/GenBank/DDBJ databases">
        <title>Complete and WGS of Bordetella genogroups.</title>
        <authorList>
            <person name="Spilker T."/>
            <person name="Lipuma J."/>
        </authorList>
    </citation>
    <scope>NUCLEOTIDE SEQUENCE [LARGE SCALE GENOMIC DNA]</scope>
    <source>
        <strain evidence="8">AU8256</strain>
    </source>
</reference>
<evidence type="ECO:0000256" key="1">
    <source>
        <dbReference type="ARBA" id="ARBA00022491"/>
    </source>
</evidence>
<evidence type="ECO:0000256" key="4">
    <source>
        <dbReference type="ARBA" id="ARBA00023163"/>
    </source>
</evidence>
<proteinExistence type="predicted"/>
<keyword evidence="2" id="KW-0805">Transcription regulation</keyword>
<comment type="caution">
    <text evidence="7">The sequence shown here is derived from an EMBL/GenBank/DDBJ whole genome shotgun (WGS) entry which is preliminary data.</text>
</comment>
<keyword evidence="8" id="KW-1185">Reference proteome</keyword>
<dbReference type="InterPro" id="IPR009057">
    <property type="entry name" value="Homeodomain-like_sf"/>
</dbReference>
<dbReference type="EMBL" id="NEVT01000003">
    <property type="protein sequence ID" value="OZI79026.1"/>
    <property type="molecule type" value="Genomic_DNA"/>
</dbReference>
<evidence type="ECO:0000256" key="2">
    <source>
        <dbReference type="ARBA" id="ARBA00023015"/>
    </source>
</evidence>
<dbReference type="InterPro" id="IPR011075">
    <property type="entry name" value="TetR_C"/>
</dbReference>
<dbReference type="PANTHER" id="PTHR47506:SF1">
    <property type="entry name" value="HTH-TYPE TRANSCRIPTIONAL REGULATOR YJDC"/>
    <property type="match status" value="1"/>
</dbReference>
<dbReference type="SUPFAM" id="SSF46689">
    <property type="entry name" value="Homeodomain-like"/>
    <property type="match status" value="1"/>
</dbReference>
<gene>
    <name evidence="7" type="ORF">CAL24_03540</name>
</gene>
<dbReference type="InterPro" id="IPR023772">
    <property type="entry name" value="DNA-bd_HTH_TetR-type_CS"/>
</dbReference>
<dbReference type="Gene3D" id="1.10.10.60">
    <property type="entry name" value="Homeodomain-like"/>
    <property type="match status" value="1"/>
</dbReference>
<dbReference type="SUPFAM" id="SSF48498">
    <property type="entry name" value="Tetracyclin repressor-like, C-terminal domain"/>
    <property type="match status" value="1"/>
</dbReference>
<evidence type="ECO:0000313" key="8">
    <source>
        <dbReference type="Proteomes" id="UP000215633"/>
    </source>
</evidence>
<evidence type="ECO:0000256" key="5">
    <source>
        <dbReference type="PROSITE-ProRule" id="PRU00335"/>
    </source>
</evidence>
<dbReference type="InterPro" id="IPR036271">
    <property type="entry name" value="Tet_transcr_reg_TetR-rel_C_sf"/>
</dbReference>
<dbReference type="PRINTS" id="PR00455">
    <property type="entry name" value="HTHTETR"/>
</dbReference>
<feature type="DNA-binding region" description="H-T-H motif" evidence="5">
    <location>
        <begin position="32"/>
        <end position="51"/>
    </location>
</feature>
<protein>
    <submittedName>
        <fullName evidence="7">TetR family transcriptional regulator</fullName>
    </submittedName>
</protein>
<evidence type="ECO:0000256" key="3">
    <source>
        <dbReference type="ARBA" id="ARBA00023125"/>
    </source>
</evidence>
<dbReference type="Gene3D" id="1.10.357.10">
    <property type="entry name" value="Tetracycline Repressor, domain 2"/>
    <property type="match status" value="1"/>
</dbReference>
<dbReference type="PROSITE" id="PS01081">
    <property type="entry name" value="HTH_TETR_1"/>
    <property type="match status" value="1"/>
</dbReference>
<feature type="domain" description="HTH tetR-type" evidence="6">
    <location>
        <begin position="9"/>
        <end position="69"/>
    </location>
</feature>
<evidence type="ECO:0000259" key="6">
    <source>
        <dbReference type="PROSITE" id="PS50977"/>
    </source>
</evidence>
<keyword evidence="4" id="KW-0804">Transcription</keyword>
<sequence length="203" mass="21784">MAERGRPRTFDRDAALRKAMDLFWEKGYEGTSLADLTAAMGINAPSLYSAFGSKEQLFREAVALYSNGEGSCTHVELMRAPSARDGIQNMLLAAARAGTQPGRPRGCMIVLSAATGAEGHAPVRKMLCDSRRQMQTLILQRLRDGVRQGELPADADLPALAGFYATVLHGMAIQARDGASRKALQQSARLAMHAWDALAAPAA</sequence>
<dbReference type="Pfam" id="PF16925">
    <property type="entry name" value="TetR_C_13"/>
    <property type="match status" value="1"/>
</dbReference>
<dbReference type="RefSeq" id="WP_028356797.1">
    <property type="nucleotide sequence ID" value="NZ_NEVT01000003.1"/>
</dbReference>
<dbReference type="InterPro" id="IPR001647">
    <property type="entry name" value="HTH_TetR"/>
</dbReference>